<evidence type="ECO:0000256" key="1">
    <source>
        <dbReference type="SAM" id="Phobius"/>
    </source>
</evidence>
<keyword evidence="3" id="KW-1185">Reference proteome</keyword>
<dbReference type="AlphaFoldDB" id="A0A1M6JKT1"/>
<dbReference type="EMBL" id="FQYP01000009">
    <property type="protein sequence ID" value="SHJ47308.1"/>
    <property type="molecule type" value="Genomic_DNA"/>
</dbReference>
<keyword evidence="1" id="KW-1133">Transmembrane helix</keyword>
<keyword evidence="1" id="KW-0812">Transmembrane</keyword>
<keyword evidence="1" id="KW-0472">Membrane</keyword>
<evidence type="ECO:0000313" key="2">
    <source>
        <dbReference type="EMBL" id="SHJ47308.1"/>
    </source>
</evidence>
<dbReference type="Proteomes" id="UP000184432">
    <property type="component" value="Unassembled WGS sequence"/>
</dbReference>
<organism evidence="2 3">
    <name type="scientific">Aquimarina spongiae</name>
    <dbReference type="NCBI Taxonomy" id="570521"/>
    <lineage>
        <taxon>Bacteria</taxon>
        <taxon>Pseudomonadati</taxon>
        <taxon>Bacteroidota</taxon>
        <taxon>Flavobacteriia</taxon>
        <taxon>Flavobacteriales</taxon>
        <taxon>Flavobacteriaceae</taxon>
        <taxon>Aquimarina</taxon>
    </lineage>
</organism>
<dbReference type="OrthoDB" id="1163521at2"/>
<dbReference type="RefSeq" id="WP_073319924.1">
    <property type="nucleotide sequence ID" value="NZ_FQYP01000009.1"/>
</dbReference>
<gene>
    <name evidence="2" type="ORF">SAMN04488508_109121</name>
</gene>
<name>A0A1M6JKT1_9FLAO</name>
<protein>
    <submittedName>
        <fullName evidence="2">Uncharacterized protein</fullName>
    </submittedName>
</protein>
<reference evidence="3" key="1">
    <citation type="submission" date="2016-11" db="EMBL/GenBank/DDBJ databases">
        <authorList>
            <person name="Varghese N."/>
            <person name="Submissions S."/>
        </authorList>
    </citation>
    <scope>NUCLEOTIDE SEQUENCE [LARGE SCALE GENOMIC DNA]</scope>
    <source>
        <strain evidence="3">DSM 22623</strain>
    </source>
</reference>
<accession>A0A1M6JKT1</accession>
<feature type="transmembrane region" description="Helical" evidence="1">
    <location>
        <begin position="12"/>
        <end position="30"/>
    </location>
</feature>
<proteinExistence type="predicted"/>
<evidence type="ECO:0000313" key="3">
    <source>
        <dbReference type="Proteomes" id="UP000184432"/>
    </source>
</evidence>
<sequence length="79" mass="8770">MKYSKFYNKNQELIAFLLADTFGGILGVGLDTSVVDPLPANMHQPKSIKKLKRVVATICKNSGEVIIRDNYTSRKALIS</sequence>